<dbReference type="OrthoDB" id="5230155at2759"/>
<feature type="region of interest" description="Disordered" evidence="1">
    <location>
        <begin position="12"/>
        <end position="40"/>
    </location>
</feature>
<dbReference type="OMA" id="TYWDEER"/>
<evidence type="ECO:0000313" key="2">
    <source>
        <dbReference type="EMBL" id="EHA52446.1"/>
    </source>
</evidence>
<feature type="region of interest" description="Disordered" evidence="1">
    <location>
        <begin position="74"/>
        <end position="112"/>
    </location>
</feature>
<dbReference type="AlphaFoldDB" id="G4N1T1"/>
<gene>
    <name evidence="2" type="ORF">MGG_09491</name>
</gene>
<dbReference type="HOGENOM" id="CLU_1555579_0_0_1"/>
<protein>
    <submittedName>
        <fullName evidence="2">Uncharacterized protein</fullName>
    </submittedName>
</protein>
<reference evidence="2 3" key="1">
    <citation type="journal article" date="2005" name="Nature">
        <title>The genome sequence of the rice blast fungus Magnaporthe grisea.</title>
        <authorList>
            <person name="Dean R.A."/>
            <person name="Talbot N.J."/>
            <person name="Ebbole D.J."/>
            <person name="Farman M.L."/>
            <person name="Mitchell T.K."/>
            <person name="Orbach M.J."/>
            <person name="Thon M."/>
            <person name="Kulkarni R."/>
            <person name="Xu J.R."/>
            <person name="Pan H."/>
            <person name="Read N.D."/>
            <person name="Lee Y.H."/>
            <person name="Carbone I."/>
            <person name="Brown D."/>
            <person name="Oh Y.Y."/>
            <person name="Donofrio N."/>
            <person name="Jeong J.S."/>
            <person name="Soanes D.M."/>
            <person name="Djonovic S."/>
            <person name="Kolomiets E."/>
            <person name="Rehmeyer C."/>
            <person name="Li W."/>
            <person name="Harding M."/>
            <person name="Kim S."/>
            <person name="Lebrun M.H."/>
            <person name="Bohnert H."/>
            <person name="Coughlan S."/>
            <person name="Butler J."/>
            <person name="Calvo S."/>
            <person name="Ma L.J."/>
            <person name="Nicol R."/>
            <person name="Purcell S."/>
            <person name="Nusbaum C."/>
            <person name="Galagan J.E."/>
            <person name="Birren B.W."/>
        </authorList>
    </citation>
    <scope>NUCLEOTIDE SEQUENCE [LARGE SCALE GENOMIC DNA]</scope>
    <source>
        <strain evidence="3">70-15 / ATCC MYA-4617 / FGSC 8958</strain>
    </source>
</reference>
<feature type="compositionally biased region" description="Low complexity" evidence="1">
    <location>
        <begin position="79"/>
        <end position="105"/>
    </location>
</feature>
<dbReference type="InParanoid" id="G4N1T1"/>
<dbReference type="RefSeq" id="XP_003712253.1">
    <property type="nucleotide sequence ID" value="XM_003712205.1"/>
</dbReference>
<dbReference type="eggNOG" id="ENOG502T4RX">
    <property type="taxonomic scope" value="Eukaryota"/>
</dbReference>
<organism evidence="2 3">
    <name type="scientific">Pyricularia oryzae (strain 70-15 / ATCC MYA-4617 / FGSC 8958)</name>
    <name type="common">Rice blast fungus</name>
    <name type="synonym">Magnaporthe oryzae</name>
    <dbReference type="NCBI Taxonomy" id="242507"/>
    <lineage>
        <taxon>Eukaryota</taxon>
        <taxon>Fungi</taxon>
        <taxon>Dikarya</taxon>
        <taxon>Ascomycota</taxon>
        <taxon>Pezizomycotina</taxon>
        <taxon>Sordariomycetes</taxon>
        <taxon>Sordariomycetidae</taxon>
        <taxon>Magnaporthales</taxon>
        <taxon>Pyriculariaceae</taxon>
        <taxon>Pyricularia</taxon>
    </lineage>
</organism>
<evidence type="ECO:0000256" key="1">
    <source>
        <dbReference type="SAM" id="MobiDB-lite"/>
    </source>
</evidence>
<keyword evidence="3" id="KW-1185">Reference proteome</keyword>
<reference key="2">
    <citation type="submission" date="2011-05" db="EMBL/GenBank/DDBJ databases">
        <title>The Genome Sequence of Magnaporthe oryzae 70-15.</title>
        <authorList>
            <consortium name="The Broad Institute Genome Sequencing Platform"/>
            <person name="Ma L.-J."/>
            <person name="Dead R."/>
            <person name="Young S.K."/>
            <person name="Zeng Q."/>
            <person name="Gargeya S."/>
            <person name="Fitzgerald M."/>
            <person name="Haas B."/>
            <person name="Abouelleil A."/>
            <person name="Alvarado L."/>
            <person name="Arachchi H.M."/>
            <person name="Berlin A."/>
            <person name="Brown A."/>
            <person name="Chapman S.B."/>
            <person name="Chen Z."/>
            <person name="Dunbar C."/>
            <person name="Freedman E."/>
            <person name="Gearin G."/>
            <person name="Gellesch M."/>
            <person name="Goldberg J."/>
            <person name="Griggs A."/>
            <person name="Gujja S."/>
            <person name="Heiman D."/>
            <person name="Howarth C."/>
            <person name="Larson L."/>
            <person name="Lui A."/>
            <person name="MacDonald P.J.P."/>
            <person name="Mehta T."/>
            <person name="Montmayeur A."/>
            <person name="Murphy C."/>
            <person name="Neiman D."/>
            <person name="Pearson M."/>
            <person name="Priest M."/>
            <person name="Roberts A."/>
            <person name="Saif S."/>
            <person name="Shea T."/>
            <person name="Shenoy N."/>
            <person name="Sisk P."/>
            <person name="Stolte C."/>
            <person name="Sykes S."/>
            <person name="Yandava C."/>
            <person name="Wortman J."/>
            <person name="Nusbaum C."/>
            <person name="Birren B."/>
        </authorList>
    </citation>
    <scope>NUCLEOTIDE SEQUENCE</scope>
    <source>
        <strain>70-15</strain>
    </source>
</reference>
<dbReference type="EMBL" id="CM001233">
    <property type="protein sequence ID" value="EHA52446.1"/>
    <property type="molecule type" value="Genomic_DNA"/>
</dbReference>
<accession>G4N1T1</accession>
<sequence length="172" mass="18788">MPPFANLVNYTLGRKAEKGNPTDHGTPKTVTYWDEERSENRPECVKCQEILHRGPPCRCNLCGAVNLEVLSDGDASTEKAASADGGKSSSNSNTGKNKNASSSSAAKEEGRLDKDWQHVMVYRPGEEFVPKSQQQVHKNLDKNPNIKTLGKKNQACVICENCIGHKVGLAYS</sequence>
<dbReference type="VEuPathDB" id="FungiDB:MGG_09491"/>
<evidence type="ECO:0000313" key="3">
    <source>
        <dbReference type="Proteomes" id="UP000009058"/>
    </source>
</evidence>
<proteinExistence type="predicted"/>
<dbReference type="KEGG" id="mgr:MGG_09491"/>
<name>G4N1T1_PYRO7</name>
<dbReference type="GeneID" id="2680562"/>
<dbReference type="Proteomes" id="UP000009058">
    <property type="component" value="Chromosome 3"/>
</dbReference>